<evidence type="ECO:0000256" key="1">
    <source>
        <dbReference type="SAM" id="Phobius"/>
    </source>
</evidence>
<keyword evidence="1" id="KW-0812">Transmembrane</keyword>
<dbReference type="InterPro" id="IPR029058">
    <property type="entry name" value="AB_hydrolase_fold"/>
</dbReference>
<dbReference type="Proteomes" id="UP000295560">
    <property type="component" value="Unassembled WGS sequence"/>
</dbReference>
<dbReference type="InterPro" id="IPR000801">
    <property type="entry name" value="Esterase-like"/>
</dbReference>
<name>A0A4R1HYF4_PSEEN</name>
<feature type="transmembrane region" description="Helical" evidence="1">
    <location>
        <begin position="63"/>
        <end position="81"/>
    </location>
</feature>
<sequence length="420" mass="43918">MHGWLPLAVQFVAALALIAVLARRGRRWWVAWVPLAAVLGVATAFTAAGIAGAAGLVADPAPATLWVWAGAVVAALALAVTGWRRARWWRRGVAVLAIPLAAIAGTVVLNQWVGYVPSTAVAYAQVTGAPLPDQVDEDALGGPVATPPPNGAVVPIGVPNTASGFVHRQEYVYLPPAWFTARDRAALPVVMMLGGEFSVATDWIRTGDAVAVADRYASEHGGMAPVLVFPDASGSFQNDTECVNGPRGRAADHLTGDVRPYVIAHFGLSSDPAHWAAAGFSTGGTCSLDLAVMHPDMVGTFDDISGDRAPNAGTKTQTITRLFGGDAAAYAAFDPATVLARHGRYTDLAGRIDMGTNGPAYQRAAATDLCADAERVDVRCSVRTTPGGHNWQYAARTFASELDWLMGRLTTPPPPGPRSG</sequence>
<dbReference type="PANTHER" id="PTHR48098:SF1">
    <property type="entry name" value="DIACYLGLYCEROL ACYLTRANSFERASE_MYCOLYLTRANSFERASE AG85A"/>
    <property type="match status" value="1"/>
</dbReference>
<dbReference type="PANTHER" id="PTHR48098">
    <property type="entry name" value="ENTEROCHELIN ESTERASE-RELATED"/>
    <property type="match status" value="1"/>
</dbReference>
<dbReference type="SUPFAM" id="SSF53474">
    <property type="entry name" value="alpha/beta-Hydrolases"/>
    <property type="match status" value="1"/>
</dbReference>
<dbReference type="GO" id="GO:0016787">
    <property type="term" value="F:hydrolase activity"/>
    <property type="evidence" value="ECO:0007669"/>
    <property type="project" value="UniProtKB-KW"/>
</dbReference>
<dbReference type="AlphaFoldDB" id="A0A4R1HYF4"/>
<dbReference type="EMBL" id="SMFZ01000002">
    <property type="protein sequence ID" value="TCK22602.1"/>
    <property type="molecule type" value="Genomic_DNA"/>
</dbReference>
<evidence type="ECO:0000313" key="3">
    <source>
        <dbReference type="Proteomes" id="UP000295560"/>
    </source>
</evidence>
<feature type="transmembrane region" description="Helical" evidence="1">
    <location>
        <begin position="6"/>
        <end position="22"/>
    </location>
</feature>
<keyword evidence="1" id="KW-1133">Transmembrane helix</keyword>
<proteinExistence type="predicted"/>
<gene>
    <name evidence="2" type="ORF">EV378_6610</name>
</gene>
<dbReference type="Pfam" id="PF00756">
    <property type="entry name" value="Esterase"/>
    <property type="match status" value="1"/>
</dbReference>
<evidence type="ECO:0000313" key="2">
    <source>
        <dbReference type="EMBL" id="TCK22602.1"/>
    </source>
</evidence>
<feature type="transmembrane region" description="Helical" evidence="1">
    <location>
        <begin position="93"/>
        <end position="113"/>
    </location>
</feature>
<keyword evidence="1" id="KW-0472">Membrane</keyword>
<organism evidence="2 3">
    <name type="scientific">Pseudonocardia endophytica</name>
    <dbReference type="NCBI Taxonomy" id="401976"/>
    <lineage>
        <taxon>Bacteria</taxon>
        <taxon>Bacillati</taxon>
        <taxon>Actinomycetota</taxon>
        <taxon>Actinomycetes</taxon>
        <taxon>Pseudonocardiales</taxon>
        <taxon>Pseudonocardiaceae</taxon>
        <taxon>Pseudonocardia</taxon>
    </lineage>
</organism>
<protein>
    <submittedName>
        <fullName evidence="2">S-formylglutathione hydrolase FrmB</fullName>
    </submittedName>
</protein>
<dbReference type="GO" id="GO:0016747">
    <property type="term" value="F:acyltransferase activity, transferring groups other than amino-acyl groups"/>
    <property type="evidence" value="ECO:0007669"/>
    <property type="project" value="TreeGrafter"/>
</dbReference>
<feature type="transmembrane region" description="Helical" evidence="1">
    <location>
        <begin position="29"/>
        <end position="57"/>
    </location>
</feature>
<keyword evidence="3" id="KW-1185">Reference proteome</keyword>
<reference evidence="2 3" key="1">
    <citation type="submission" date="2019-03" db="EMBL/GenBank/DDBJ databases">
        <title>Sequencing the genomes of 1000 actinobacteria strains.</title>
        <authorList>
            <person name="Klenk H.-P."/>
        </authorList>
    </citation>
    <scope>NUCLEOTIDE SEQUENCE [LARGE SCALE GENOMIC DNA]</scope>
    <source>
        <strain evidence="2 3">DSM 44969</strain>
    </source>
</reference>
<dbReference type="Gene3D" id="3.40.50.1820">
    <property type="entry name" value="alpha/beta hydrolase"/>
    <property type="match status" value="1"/>
</dbReference>
<dbReference type="InterPro" id="IPR050583">
    <property type="entry name" value="Mycobacterial_A85_antigen"/>
</dbReference>
<comment type="caution">
    <text evidence="2">The sequence shown here is derived from an EMBL/GenBank/DDBJ whole genome shotgun (WGS) entry which is preliminary data.</text>
</comment>
<accession>A0A4R1HYF4</accession>
<keyword evidence="2" id="KW-0378">Hydrolase</keyword>